<evidence type="ECO:0000313" key="7">
    <source>
        <dbReference type="EMBL" id="CAD8094612.1"/>
    </source>
</evidence>
<evidence type="ECO:0000259" key="6">
    <source>
        <dbReference type="PROSITE" id="PS50011"/>
    </source>
</evidence>
<evidence type="ECO:0000256" key="3">
    <source>
        <dbReference type="ARBA" id="ARBA00022741"/>
    </source>
</evidence>
<accession>A0A8S1NQZ0</accession>
<evidence type="ECO:0000256" key="5">
    <source>
        <dbReference type="ARBA" id="ARBA00022840"/>
    </source>
</evidence>
<evidence type="ECO:0000256" key="4">
    <source>
        <dbReference type="ARBA" id="ARBA00022777"/>
    </source>
</evidence>
<evidence type="ECO:0000313" key="8">
    <source>
        <dbReference type="Proteomes" id="UP000688137"/>
    </source>
</evidence>
<sequence>MGVCHNKKQEQMKTTTILNKSQPRAKIPQTTEQILEFAITEPFEDSNLIYISPQFKHKTQSSKQPSPTYSLNLSNYKYRFSSKYVHQEFKLNEKQLIIHRESGLPYYLEILESNSQNRGLIRKLFNPTSPNNQQDPSNLFNIVEICLQDRLILVVRQYKEAQSLESQLQIVKSNVKTLSILVNQIIKIITILHSLDIIHFNLSIKSFQYQQVSGKIYLNNLSDLYNSEEVNYQYISPEQLNYIPYFTKECNIWSLGMIICQMMDCPRVPIYSDNLNKFKRQVEKWQPKQSIKHIQDKDLQESIIKMLQKDPSQRVL</sequence>
<proteinExistence type="predicted"/>
<dbReference type="PANTHER" id="PTHR24349">
    <property type="entry name" value="SERINE/THREONINE-PROTEIN KINASE"/>
    <property type="match status" value="1"/>
</dbReference>
<dbReference type="Proteomes" id="UP000688137">
    <property type="component" value="Unassembled WGS sequence"/>
</dbReference>
<keyword evidence="4" id="KW-0418">Kinase</keyword>
<dbReference type="GO" id="GO:0004674">
    <property type="term" value="F:protein serine/threonine kinase activity"/>
    <property type="evidence" value="ECO:0007669"/>
    <property type="project" value="UniProtKB-KW"/>
</dbReference>
<protein>
    <recommendedName>
        <fullName evidence="6">Protein kinase domain-containing protein</fullName>
    </recommendedName>
</protein>
<keyword evidence="3" id="KW-0547">Nucleotide-binding</keyword>
<keyword evidence="1" id="KW-0723">Serine/threonine-protein kinase</keyword>
<dbReference type="GO" id="GO:0005524">
    <property type="term" value="F:ATP binding"/>
    <property type="evidence" value="ECO:0007669"/>
    <property type="project" value="UniProtKB-KW"/>
</dbReference>
<keyword evidence="5" id="KW-0067">ATP-binding</keyword>
<dbReference type="EMBL" id="CAJJDM010000099">
    <property type="protein sequence ID" value="CAD8094612.1"/>
    <property type="molecule type" value="Genomic_DNA"/>
</dbReference>
<dbReference type="AlphaFoldDB" id="A0A8S1NQZ0"/>
<dbReference type="InterPro" id="IPR000719">
    <property type="entry name" value="Prot_kinase_dom"/>
</dbReference>
<dbReference type="OMA" id="FAITEPF"/>
<dbReference type="InterPro" id="IPR050205">
    <property type="entry name" value="CDPK_Ser/Thr_kinases"/>
</dbReference>
<keyword evidence="8" id="KW-1185">Reference proteome</keyword>
<evidence type="ECO:0000256" key="1">
    <source>
        <dbReference type="ARBA" id="ARBA00022527"/>
    </source>
</evidence>
<dbReference type="Pfam" id="PF00069">
    <property type="entry name" value="Pkinase"/>
    <property type="match status" value="1"/>
</dbReference>
<feature type="domain" description="Protein kinase" evidence="6">
    <location>
        <begin position="69"/>
        <end position="316"/>
    </location>
</feature>
<dbReference type="SMART" id="SM00220">
    <property type="entry name" value="S_TKc"/>
    <property type="match status" value="1"/>
</dbReference>
<evidence type="ECO:0000256" key="2">
    <source>
        <dbReference type="ARBA" id="ARBA00022679"/>
    </source>
</evidence>
<keyword evidence="2" id="KW-0808">Transferase</keyword>
<comment type="caution">
    <text evidence="7">The sequence shown here is derived from an EMBL/GenBank/DDBJ whole genome shotgun (WGS) entry which is preliminary data.</text>
</comment>
<reference evidence="7" key="1">
    <citation type="submission" date="2021-01" db="EMBL/GenBank/DDBJ databases">
        <authorList>
            <consortium name="Genoscope - CEA"/>
            <person name="William W."/>
        </authorList>
    </citation>
    <scope>NUCLEOTIDE SEQUENCE</scope>
</reference>
<name>A0A8S1NQZ0_PARPR</name>
<gene>
    <name evidence="7" type="ORF">PPRIM_AZ9-3.1.T0960107</name>
</gene>
<organism evidence="7 8">
    <name type="scientific">Paramecium primaurelia</name>
    <dbReference type="NCBI Taxonomy" id="5886"/>
    <lineage>
        <taxon>Eukaryota</taxon>
        <taxon>Sar</taxon>
        <taxon>Alveolata</taxon>
        <taxon>Ciliophora</taxon>
        <taxon>Intramacronucleata</taxon>
        <taxon>Oligohymenophorea</taxon>
        <taxon>Peniculida</taxon>
        <taxon>Parameciidae</taxon>
        <taxon>Paramecium</taxon>
    </lineage>
</organism>
<dbReference type="PROSITE" id="PS50011">
    <property type="entry name" value="PROTEIN_KINASE_DOM"/>
    <property type="match status" value="1"/>
</dbReference>